<reference evidence="2 3" key="1">
    <citation type="submission" date="2019-07" db="EMBL/GenBank/DDBJ databases">
        <title>Whole genome shotgun sequence of Empedobacter brevis NBRC 14943.</title>
        <authorList>
            <person name="Hosoyama A."/>
            <person name="Uohara A."/>
            <person name="Ohji S."/>
            <person name="Ichikawa N."/>
        </authorList>
    </citation>
    <scope>NUCLEOTIDE SEQUENCE [LARGE SCALE GENOMIC DNA]</scope>
    <source>
        <strain evidence="2 3">NBRC 14943</strain>
    </source>
</reference>
<feature type="coiled-coil region" evidence="1">
    <location>
        <begin position="76"/>
        <end position="103"/>
    </location>
</feature>
<dbReference type="Proteomes" id="UP000321245">
    <property type="component" value="Unassembled WGS sequence"/>
</dbReference>
<accession>A0A511NLR6</accession>
<comment type="caution">
    <text evidence="2">The sequence shown here is derived from an EMBL/GenBank/DDBJ whole genome shotgun (WGS) entry which is preliminary data.</text>
</comment>
<keyword evidence="1" id="KW-0175">Coiled coil</keyword>
<protein>
    <submittedName>
        <fullName evidence="2">Uncharacterized protein</fullName>
    </submittedName>
</protein>
<sequence length="115" mass="13293">MLHTTNPNQLEYENQILQISVLGGIRIDGLDRMRVTLKIRAKEAEQIAIRHNLDLYNDTQVEKLIRKTATKLEIGSSVIEASLNELIEELEKYRLNQLENQNTKPENQTTHRTAI</sequence>
<dbReference type="GeneID" id="84651883"/>
<evidence type="ECO:0000313" key="2">
    <source>
        <dbReference type="EMBL" id="GEM53743.1"/>
    </source>
</evidence>
<name>A0A511NLR6_9FLAO</name>
<dbReference type="EMBL" id="BJXC01000054">
    <property type="protein sequence ID" value="GEM53743.1"/>
    <property type="molecule type" value="Genomic_DNA"/>
</dbReference>
<gene>
    <name evidence="2" type="ORF">EB1_35330</name>
</gene>
<dbReference type="RefSeq" id="WP_019977077.1">
    <property type="nucleotide sequence ID" value="NZ_BJXC01000054.1"/>
</dbReference>
<proteinExistence type="predicted"/>
<dbReference type="AlphaFoldDB" id="A0A511NLR6"/>
<keyword evidence="3" id="KW-1185">Reference proteome</keyword>
<evidence type="ECO:0000313" key="3">
    <source>
        <dbReference type="Proteomes" id="UP000321245"/>
    </source>
</evidence>
<evidence type="ECO:0000256" key="1">
    <source>
        <dbReference type="SAM" id="Coils"/>
    </source>
</evidence>
<organism evidence="2 3">
    <name type="scientific">Empedobacter brevis NBRC 14943 = ATCC 43319</name>
    <dbReference type="NCBI Taxonomy" id="1218108"/>
    <lineage>
        <taxon>Bacteria</taxon>
        <taxon>Pseudomonadati</taxon>
        <taxon>Bacteroidota</taxon>
        <taxon>Flavobacteriia</taxon>
        <taxon>Flavobacteriales</taxon>
        <taxon>Weeksellaceae</taxon>
        <taxon>Empedobacter</taxon>
    </lineage>
</organism>